<keyword evidence="4" id="KW-1185">Reference proteome</keyword>
<protein>
    <submittedName>
        <fullName evidence="3">Uncharacterized protein</fullName>
    </submittedName>
</protein>
<gene>
    <name evidence="3" type="ORF">WKI71_29690</name>
</gene>
<reference evidence="3 4" key="1">
    <citation type="submission" date="2024-03" db="EMBL/GenBank/DDBJ databases">
        <title>Novel Streptomyces species of biotechnological and ecological value are a feature of Machair soil.</title>
        <authorList>
            <person name="Prole J.R."/>
            <person name="Goodfellow M."/>
            <person name="Allenby N."/>
            <person name="Ward A.C."/>
        </authorList>
    </citation>
    <scope>NUCLEOTIDE SEQUENCE [LARGE SCALE GENOMIC DNA]</scope>
    <source>
        <strain evidence="3 4">MS1.AVA.1</strain>
    </source>
</reference>
<evidence type="ECO:0000313" key="4">
    <source>
        <dbReference type="Proteomes" id="UP001376459"/>
    </source>
</evidence>
<comment type="caution">
    <text evidence="3">The sequence shown here is derived from an EMBL/GenBank/DDBJ whole genome shotgun (WGS) entry which is preliminary data.</text>
</comment>
<evidence type="ECO:0000256" key="2">
    <source>
        <dbReference type="SAM" id="Phobius"/>
    </source>
</evidence>
<evidence type="ECO:0000313" key="3">
    <source>
        <dbReference type="EMBL" id="MEJ8671062.1"/>
    </source>
</evidence>
<feature type="transmembrane region" description="Helical" evidence="2">
    <location>
        <begin position="70"/>
        <end position="93"/>
    </location>
</feature>
<keyword evidence="2" id="KW-0472">Membrane</keyword>
<sequence>MTRVVRHPPGKDRPRNAPMATLAPRRAGAWLRQGFTGHWHRLTIRLEARGGTTRPRKWRRWFTYTNVTRAIWTVAALAVLAWVVEGLYILIWAGRPASRSGGRAMRDSTPCCASSVRCWPRRSPPRSFCSGGTGGPNGAISPRHGTTPTDWSSPPVRTPRRSWAGRRSPGSSPNGCASATRAGPICWSAASAWARPPSWYGSPNCWRSRTPYLCRSGCGTRTATAT</sequence>
<name>A0ABU8UR32_9ACTN</name>
<dbReference type="EMBL" id="JBBKAK010000001">
    <property type="protein sequence ID" value="MEJ8671062.1"/>
    <property type="molecule type" value="Genomic_DNA"/>
</dbReference>
<keyword evidence="2" id="KW-0812">Transmembrane</keyword>
<keyword evidence="2" id="KW-1133">Transmembrane helix</keyword>
<proteinExistence type="predicted"/>
<feature type="region of interest" description="Disordered" evidence="1">
    <location>
        <begin position="129"/>
        <end position="177"/>
    </location>
</feature>
<dbReference type="Proteomes" id="UP001376459">
    <property type="component" value="Unassembled WGS sequence"/>
</dbReference>
<accession>A0ABU8UR32</accession>
<organism evidence="3 4">
    <name type="scientific">Streptomyces machairae</name>
    <dbReference type="NCBI Taxonomy" id="3134109"/>
    <lineage>
        <taxon>Bacteria</taxon>
        <taxon>Bacillati</taxon>
        <taxon>Actinomycetota</taxon>
        <taxon>Actinomycetes</taxon>
        <taxon>Kitasatosporales</taxon>
        <taxon>Streptomycetaceae</taxon>
        <taxon>Streptomyces</taxon>
    </lineage>
</organism>
<evidence type="ECO:0000256" key="1">
    <source>
        <dbReference type="SAM" id="MobiDB-lite"/>
    </source>
</evidence>